<dbReference type="PANTHER" id="PTHR19136">
    <property type="entry name" value="MOLYBDENUM COFACTOR GUANYLYLTRANSFERASE"/>
    <property type="match status" value="1"/>
</dbReference>
<evidence type="ECO:0000256" key="3">
    <source>
        <dbReference type="ARBA" id="ARBA00022723"/>
    </source>
</evidence>
<dbReference type="OrthoDB" id="9788394at2"/>
<evidence type="ECO:0000259" key="9">
    <source>
        <dbReference type="Pfam" id="PF12804"/>
    </source>
</evidence>
<keyword evidence="4 8" id="KW-0547">Nucleotide-binding</keyword>
<keyword evidence="11" id="KW-1185">Reference proteome</keyword>
<evidence type="ECO:0000256" key="2">
    <source>
        <dbReference type="ARBA" id="ARBA00022679"/>
    </source>
</evidence>
<comment type="subcellular location">
    <subcellularLocation>
        <location evidence="8">Cytoplasm</location>
    </subcellularLocation>
</comment>
<feature type="binding site" evidence="8">
    <location>
        <position position="100"/>
    </location>
    <ligand>
        <name>GTP</name>
        <dbReference type="ChEBI" id="CHEBI:37565"/>
    </ligand>
</feature>
<dbReference type="AlphaFoldDB" id="A0A545TQJ2"/>
<evidence type="ECO:0000256" key="1">
    <source>
        <dbReference type="ARBA" id="ARBA00022490"/>
    </source>
</evidence>
<name>A0A545TQJ2_9GAMM</name>
<dbReference type="CDD" id="cd02503">
    <property type="entry name" value="MobA"/>
    <property type="match status" value="1"/>
</dbReference>
<dbReference type="Pfam" id="PF12804">
    <property type="entry name" value="NTP_transf_3"/>
    <property type="match status" value="1"/>
</dbReference>
<dbReference type="InterPro" id="IPR029044">
    <property type="entry name" value="Nucleotide-diphossugar_trans"/>
</dbReference>
<evidence type="ECO:0000256" key="5">
    <source>
        <dbReference type="ARBA" id="ARBA00022842"/>
    </source>
</evidence>
<keyword evidence="2 8" id="KW-0808">Transferase</keyword>
<comment type="catalytic activity">
    <reaction evidence="8">
        <text>Mo-molybdopterin + GTP + H(+) = Mo-molybdopterin guanine dinucleotide + diphosphate</text>
        <dbReference type="Rhea" id="RHEA:34243"/>
        <dbReference type="ChEBI" id="CHEBI:15378"/>
        <dbReference type="ChEBI" id="CHEBI:33019"/>
        <dbReference type="ChEBI" id="CHEBI:37565"/>
        <dbReference type="ChEBI" id="CHEBI:71302"/>
        <dbReference type="ChEBI" id="CHEBI:71310"/>
        <dbReference type="EC" id="2.7.7.77"/>
    </reaction>
</comment>
<evidence type="ECO:0000313" key="10">
    <source>
        <dbReference type="EMBL" id="TQV79499.1"/>
    </source>
</evidence>
<dbReference type="EMBL" id="VHSG01000011">
    <property type="protein sequence ID" value="TQV79499.1"/>
    <property type="molecule type" value="Genomic_DNA"/>
</dbReference>
<evidence type="ECO:0000256" key="6">
    <source>
        <dbReference type="ARBA" id="ARBA00023134"/>
    </source>
</evidence>
<evidence type="ECO:0000256" key="7">
    <source>
        <dbReference type="ARBA" id="ARBA00023150"/>
    </source>
</evidence>
<comment type="caution">
    <text evidence="8">Lacks conserved residue(s) required for the propagation of feature annotation.</text>
</comment>
<comment type="caution">
    <text evidence="10">The sequence shown here is derived from an EMBL/GenBank/DDBJ whole genome shotgun (WGS) entry which is preliminary data.</text>
</comment>
<evidence type="ECO:0000313" key="11">
    <source>
        <dbReference type="Proteomes" id="UP000319732"/>
    </source>
</evidence>
<dbReference type="Gene3D" id="3.90.550.10">
    <property type="entry name" value="Spore Coat Polysaccharide Biosynthesis Protein SpsA, Chain A"/>
    <property type="match status" value="1"/>
</dbReference>
<feature type="binding site" evidence="8">
    <location>
        <begin position="41"/>
        <end position="43"/>
    </location>
    <ligand>
        <name>GTP</name>
        <dbReference type="ChEBI" id="CHEBI:37565"/>
    </ligand>
</feature>
<feature type="binding site" evidence="8">
    <location>
        <position position="135"/>
    </location>
    <ligand>
        <name>Mg(2+)</name>
        <dbReference type="ChEBI" id="CHEBI:18420"/>
    </ligand>
</feature>
<keyword evidence="1 8" id="KW-0963">Cytoplasm</keyword>
<dbReference type="GO" id="GO:0005525">
    <property type="term" value="F:GTP binding"/>
    <property type="evidence" value="ECO:0007669"/>
    <property type="project" value="UniProtKB-UniRule"/>
</dbReference>
<dbReference type="HAMAP" id="MF_00316">
    <property type="entry name" value="MobA"/>
    <property type="match status" value="1"/>
</dbReference>
<organism evidence="10 11">
    <name type="scientific">Exilibacterium tricleocarpae</name>
    <dbReference type="NCBI Taxonomy" id="2591008"/>
    <lineage>
        <taxon>Bacteria</taxon>
        <taxon>Pseudomonadati</taxon>
        <taxon>Pseudomonadota</taxon>
        <taxon>Gammaproteobacteria</taxon>
        <taxon>Cellvibrionales</taxon>
        <taxon>Cellvibrionaceae</taxon>
        <taxon>Exilibacterium</taxon>
    </lineage>
</organism>
<dbReference type="EC" id="2.7.7.77" evidence="8"/>
<evidence type="ECO:0000256" key="8">
    <source>
        <dbReference type="HAMAP-Rule" id="MF_00316"/>
    </source>
</evidence>
<keyword evidence="7 8" id="KW-0501">Molybdenum cofactor biosynthesis</keyword>
<comment type="cofactor">
    <cofactor evidence="8">
        <name>Mg(2+)</name>
        <dbReference type="ChEBI" id="CHEBI:18420"/>
    </cofactor>
</comment>
<dbReference type="PANTHER" id="PTHR19136:SF81">
    <property type="entry name" value="MOLYBDENUM COFACTOR GUANYLYLTRANSFERASE"/>
    <property type="match status" value="1"/>
</dbReference>
<keyword evidence="10" id="KW-0548">Nucleotidyltransferase</keyword>
<sequence>MVTAILPKCCRSRRRAFDNPPTGYRHLHSSRSPAPVTGLVLAGGRSRRMAGADKTFIRLNGTPLIEHVIDRAAPQVTRLLLSINGDAAPYRRYGLPLLADALPGFGGPLAGILSALRWLRQHQPDSNWLASFAVDTPFIPADTVARLQAATERDHTLIACPRSGGRQHPVCGLWSPALLPELEDFLLVQKQHKVGRFLQQCAVSRVDFEAAGIDPFFNINTPQDLETATAYTETQ</sequence>
<comment type="function">
    <text evidence="8">Transfers a GMP moiety from GTP to Mo-molybdopterin (Mo-MPT) cofactor (Moco or molybdenum cofactor) to form Mo-molybdopterin guanine dinucleotide (Mo-MGD) cofactor.</text>
</comment>
<gene>
    <name evidence="8 10" type="primary">mobA</name>
    <name evidence="10" type="ORF">FKG94_11570</name>
</gene>
<dbReference type="GO" id="GO:0046872">
    <property type="term" value="F:metal ion binding"/>
    <property type="evidence" value="ECO:0007669"/>
    <property type="project" value="UniProtKB-KW"/>
</dbReference>
<dbReference type="GO" id="GO:0061603">
    <property type="term" value="F:molybdenum cofactor guanylyltransferase activity"/>
    <property type="evidence" value="ECO:0007669"/>
    <property type="project" value="UniProtKB-EC"/>
</dbReference>
<keyword evidence="6 8" id="KW-0342">GTP-binding</keyword>
<keyword evidence="5 8" id="KW-0460">Magnesium</keyword>
<dbReference type="GO" id="GO:0005737">
    <property type="term" value="C:cytoplasm"/>
    <property type="evidence" value="ECO:0007669"/>
    <property type="project" value="UniProtKB-SubCell"/>
</dbReference>
<evidence type="ECO:0000256" key="4">
    <source>
        <dbReference type="ARBA" id="ARBA00022741"/>
    </source>
</evidence>
<dbReference type="SUPFAM" id="SSF53448">
    <property type="entry name" value="Nucleotide-diphospho-sugar transferases"/>
    <property type="match status" value="1"/>
</dbReference>
<dbReference type="InterPro" id="IPR025877">
    <property type="entry name" value="MobA-like_NTP_Trfase"/>
</dbReference>
<keyword evidence="3 8" id="KW-0479">Metal-binding</keyword>
<accession>A0A545TQJ2</accession>
<dbReference type="GO" id="GO:1902758">
    <property type="term" value="P:bis(molybdopterin guanine dinucleotide)molybdenum biosynthetic process"/>
    <property type="evidence" value="ECO:0007669"/>
    <property type="project" value="TreeGrafter"/>
</dbReference>
<comment type="subunit">
    <text evidence="8">Monomer.</text>
</comment>
<dbReference type="Proteomes" id="UP000319732">
    <property type="component" value="Unassembled WGS sequence"/>
</dbReference>
<feature type="binding site" evidence="8">
    <location>
        <position position="135"/>
    </location>
    <ligand>
        <name>GTP</name>
        <dbReference type="ChEBI" id="CHEBI:37565"/>
    </ligand>
</feature>
<feature type="binding site" evidence="8">
    <location>
        <position position="54"/>
    </location>
    <ligand>
        <name>GTP</name>
        <dbReference type="ChEBI" id="CHEBI:37565"/>
    </ligand>
</feature>
<dbReference type="NCBIfam" id="TIGR02665">
    <property type="entry name" value="molyb_mobA"/>
    <property type="match status" value="1"/>
</dbReference>
<proteinExistence type="inferred from homology"/>
<reference evidence="10 11" key="1">
    <citation type="submission" date="2019-06" db="EMBL/GenBank/DDBJ databases">
        <title>Whole genome sequence for Cellvibrionaceae sp. R142.</title>
        <authorList>
            <person name="Wang G."/>
        </authorList>
    </citation>
    <scope>NUCLEOTIDE SEQUENCE [LARGE SCALE GENOMIC DNA]</scope>
    <source>
        <strain evidence="10 11">R142</strain>
    </source>
</reference>
<protein>
    <recommendedName>
        <fullName evidence="8">Molybdenum cofactor guanylyltransferase</fullName>
        <shortName evidence="8">MoCo guanylyltransferase</shortName>
        <ecNumber evidence="8">2.7.7.77</ecNumber>
    </recommendedName>
    <alternativeName>
        <fullName evidence="8">GTP:molybdopterin guanylyltransferase</fullName>
    </alternativeName>
    <alternativeName>
        <fullName evidence="8">Mo-MPT guanylyltransferase</fullName>
    </alternativeName>
    <alternativeName>
        <fullName evidence="8">Molybdopterin guanylyltransferase</fullName>
    </alternativeName>
    <alternativeName>
        <fullName evidence="8">Molybdopterin-guanine dinucleotide synthase</fullName>
        <shortName evidence="8">MGD synthase</shortName>
    </alternativeName>
</protein>
<feature type="domain" description="MobA-like NTP transferase" evidence="9">
    <location>
        <begin position="38"/>
        <end position="199"/>
    </location>
</feature>
<dbReference type="InterPro" id="IPR013482">
    <property type="entry name" value="Molybde_CF_guanTrfase"/>
</dbReference>
<comment type="domain">
    <text evidence="8">The N-terminal domain determines nucleotide recognition and specific binding, while the C-terminal domain determines the specific binding to the target protein.</text>
</comment>
<comment type="similarity">
    <text evidence="8">Belongs to the MobA family.</text>
</comment>